<reference evidence="7" key="2">
    <citation type="submission" date="2021-01" db="EMBL/GenBank/DDBJ databases">
        <authorList>
            <person name="Schikora-Tamarit M.A."/>
        </authorList>
    </citation>
    <scope>NUCLEOTIDE SEQUENCE</scope>
    <source>
        <strain evidence="7">CBS2887</strain>
    </source>
</reference>
<dbReference type="SMART" id="SM00312">
    <property type="entry name" value="PX"/>
    <property type="match status" value="1"/>
</dbReference>
<keyword evidence="8" id="KW-1185">Reference proteome</keyword>
<dbReference type="PANTHER" id="PTHR15706:SF2">
    <property type="entry name" value="SH3 AND PX DOMAIN-CONTAINING PROTEIN 2A"/>
    <property type="match status" value="1"/>
</dbReference>
<dbReference type="PROSITE" id="PS50195">
    <property type="entry name" value="PX"/>
    <property type="match status" value="1"/>
</dbReference>
<dbReference type="SUPFAM" id="SSF50044">
    <property type="entry name" value="SH3-domain"/>
    <property type="match status" value="2"/>
</dbReference>
<feature type="domain" description="PX" evidence="6">
    <location>
        <begin position="253"/>
        <end position="402"/>
    </location>
</feature>
<evidence type="ECO:0000313" key="8">
    <source>
        <dbReference type="Proteomes" id="UP000774326"/>
    </source>
</evidence>
<gene>
    <name evidence="7" type="ORF">WICPIJ_003192</name>
</gene>
<dbReference type="InterPro" id="IPR035549">
    <property type="entry name" value="Bem1/Scd2_SH3_2"/>
</dbReference>
<feature type="region of interest" description="Disordered" evidence="4">
    <location>
        <begin position="437"/>
        <end position="459"/>
    </location>
</feature>
<feature type="compositionally biased region" description="Low complexity" evidence="4">
    <location>
        <begin position="437"/>
        <end position="452"/>
    </location>
</feature>
<dbReference type="Gene3D" id="3.30.1520.10">
    <property type="entry name" value="Phox-like domain"/>
    <property type="match status" value="1"/>
</dbReference>
<protein>
    <recommendedName>
        <fullName evidence="9">Bud emergence protein 1</fullName>
    </recommendedName>
</protein>
<dbReference type="InterPro" id="IPR035550">
    <property type="entry name" value="Bem1/Scd2_PX"/>
</dbReference>
<dbReference type="InterPro" id="IPR001683">
    <property type="entry name" value="PX_dom"/>
</dbReference>
<evidence type="ECO:0000259" key="5">
    <source>
        <dbReference type="PROSITE" id="PS50002"/>
    </source>
</evidence>
<reference evidence="7" key="1">
    <citation type="journal article" date="2021" name="Open Biol.">
        <title>Shared evolutionary footprints suggest mitochondrial oxidative damage underlies multiple complex I losses in fungi.</title>
        <authorList>
            <person name="Schikora-Tamarit M.A."/>
            <person name="Marcet-Houben M."/>
            <person name="Nosek J."/>
            <person name="Gabaldon T."/>
        </authorList>
    </citation>
    <scope>NUCLEOTIDE SEQUENCE</scope>
    <source>
        <strain evidence="7">CBS2887</strain>
    </source>
</reference>
<dbReference type="OrthoDB" id="548867at2759"/>
<feature type="domain" description="SH3" evidence="5">
    <location>
        <begin position="147"/>
        <end position="209"/>
    </location>
</feature>
<evidence type="ECO:0008006" key="9">
    <source>
        <dbReference type="Google" id="ProtNLM"/>
    </source>
</evidence>
<evidence type="ECO:0000259" key="6">
    <source>
        <dbReference type="PROSITE" id="PS50195"/>
    </source>
</evidence>
<dbReference type="EMBL" id="JAEUBG010001769">
    <property type="protein sequence ID" value="KAH3685833.1"/>
    <property type="molecule type" value="Genomic_DNA"/>
</dbReference>
<dbReference type="SMART" id="SM00326">
    <property type="entry name" value="SH3"/>
    <property type="match status" value="2"/>
</dbReference>
<keyword evidence="1 3" id="KW-0728">SH3 domain</keyword>
<dbReference type="GO" id="GO:0005737">
    <property type="term" value="C:cytoplasm"/>
    <property type="evidence" value="ECO:0007669"/>
    <property type="project" value="TreeGrafter"/>
</dbReference>
<dbReference type="PANTHER" id="PTHR15706">
    <property type="entry name" value="SH3 MULTIPLE DOMAIN"/>
    <property type="match status" value="1"/>
</dbReference>
<proteinExistence type="predicted"/>
<sequence length="547" mass="61654">MIKGIRKSLKDRNSKSSSISSPIADPQNKRSVSSAQDIQINTNNLLQSPKKVIKAIYDYQPQGPGELAFKKGDFFHVIGNENDPDWYEACNPSTNIRGMVPVPYFEVFGKTRPLTNEEASRSSSISHQGQTLGQIRPLEPQEKRASGNTLYAIVLYDFQAERSDELDVSTGENLIICAHHNYEWFIAKPIGRLGGPGLVPVGFVAITNPATGENSTIPITDDIINSKLPTVDEWKEQTAKYKASSIPLGTVDPSQTTPTLSSSQEFKSFNTDSNYEVAVDQSRPTIRTGSVDEFHVEEGRYWFELNCELNTGEIRTLCRYYDDFYEFQLKLLELFPREAGKLNPKDRILPYIPGPLTYVTDKITKKRQIDLDQYIKELVRLPAHISQSNLVKDLFELRHRLDKIIDLTKLNINGNGHDNDSETMGQLRKDESMKTITNNHSSSNINNTITTTPQDTSTPAAADSLPVVQSKIKFYYKDDIFALLLNSNIVFSDLVAKIKNRIYDDDSEQKPFKIFEKDSSVEIVDDEGILTVLKNKLKVAIIDEDDL</sequence>
<feature type="region of interest" description="Disordered" evidence="4">
    <location>
        <begin position="1"/>
        <end position="35"/>
    </location>
</feature>
<dbReference type="SUPFAM" id="SSF54277">
    <property type="entry name" value="CAD &amp; PB1 domains"/>
    <property type="match status" value="1"/>
</dbReference>
<evidence type="ECO:0000313" key="7">
    <source>
        <dbReference type="EMBL" id="KAH3685833.1"/>
    </source>
</evidence>
<organism evidence="7 8">
    <name type="scientific">Wickerhamomyces pijperi</name>
    <name type="common">Yeast</name>
    <name type="synonym">Pichia pijperi</name>
    <dbReference type="NCBI Taxonomy" id="599730"/>
    <lineage>
        <taxon>Eukaryota</taxon>
        <taxon>Fungi</taxon>
        <taxon>Dikarya</taxon>
        <taxon>Ascomycota</taxon>
        <taxon>Saccharomycotina</taxon>
        <taxon>Saccharomycetes</taxon>
        <taxon>Phaffomycetales</taxon>
        <taxon>Wickerhamomycetaceae</taxon>
        <taxon>Wickerhamomyces</taxon>
    </lineage>
</organism>
<dbReference type="InterPro" id="IPR001452">
    <property type="entry name" value="SH3_domain"/>
</dbReference>
<accession>A0A9P8TN85</accession>
<keyword evidence="2" id="KW-0677">Repeat</keyword>
<dbReference type="Gene3D" id="3.10.20.90">
    <property type="entry name" value="Phosphatidylinositol 3-kinase Catalytic Subunit, Chain A, domain 1"/>
    <property type="match status" value="1"/>
</dbReference>
<evidence type="ECO:0000256" key="1">
    <source>
        <dbReference type="ARBA" id="ARBA00022443"/>
    </source>
</evidence>
<feature type="region of interest" description="Disordered" evidence="4">
    <location>
        <begin position="116"/>
        <end position="136"/>
    </location>
</feature>
<dbReference type="InterPro" id="IPR051228">
    <property type="entry name" value="NADPH_Oxidase/PX-Domain"/>
</dbReference>
<name>A0A9P8TN85_WICPI</name>
<feature type="domain" description="SH3" evidence="5">
    <location>
        <begin position="48"/>
        <end position="110"/>
    </location>
</feature>
<dbReference type="Pfam" id="PF00018">
    <property type="entry name" value="SH3_1"/>
    <property type="match status" value="2"/>
</dbReference>
<dbReference type="InterPro" id="IPR036028">
    <property type="entry name" value="SH3-like_dom_sf"/>
</dbReference>
<evidence type="ECO:0000256" key="4">
    <source>
        <dbReference type="SAM" id="MobiDB-lite"/>
    </source>
</evidence>
<dbReference type="Proteomes" id="UP000774326">
    <property type="component" value="Unassembled WGS sequence"/>
</dbReference>
<dbReference type="AlphaFoldDB" id="A0A9P8TN85"/>
<dbReference type="Gene3D" id="2.30.30.40">
    <property type="entry name" value="SH3 Domains"/>
    <property type="match status" value="2"/>
</dbReference>
<evidence type="ECO:0000256" key="3">
    <source>
        <dbReference type="PROSITE-ProRule" id="PRU00192"/>
    </source>
</evidence>
<dbReference type="GO" id="GO:0035091">
    <property type="term" value="F:phosphatidylinositol binding"/>
    <property type="evidence" value="ECO:0007669"/>
    <property type="project" value="InterPro"/>
</dbReference>
<dbReference type="Pfam" id="PF00787">
    <property type="entry name" value="PX"/>
    <property type="match status" value="1"/>
</dbReference>
<feature type="compositionally biased region" description="Polar residues" evidence="4">
    <location>
        <begin position="121"/>
        <end position="133"/>
    </location>
</feature>
<dbReference type="InterPro" id="IPR035548">
    <property type="entry name" value="Bem1/Scd2_SH3_1"/>
</dbReference>
<evidence type="ECO:0000256" key="2">
    <source>
        <dbReference type="ARBA" id="ARBA00022737"/>
    </source>
</evidence>
<dbReference type="InterPro" id="IPR036871">
    <property type="entry name" value="PX_dom_sf"/>
</dbReference>
<comment type="caution">
    <text evidence="7">The sequence shown here is derived from an EMBL/GenBank/DDBJ whole genome shotgun (WGS) entry which is preliminary data.</text>
</comment>
<dbReference type="SUPFAM" id="SSF64268">
    <property type="entry name" value="PX domain"/>
    <property type="match status" value="1"/>
</dbReference>
<dbReference type="CDD" id="cd11879">
    <property type="entry name" value="SH3_Bem1p_2"/>
    <property type="match status" value="1"/>
</dbReference>
<dbReference type="CDD" id="cd11878">
    <property type="entry name" value="SH3_Bem1p_1"/>
    <property type="match status" value="1"/>
</dbReference>
<dbReference type="CDD" id="cd06890">
    <property type="entry name" value="PX_Bem1p"/>
    <property type="match status" value="1"/>
</dbReference>
<dbReference type="PROSITE" id="PS50002">
    <property type="entry name" value="SH3"/>
    <property type="match status" value="2"/>
</dbReference>